<name>A0A5N6L664_9ROSI</name>
<comment type="cofactor">
    <cofactor evidence="1">
        <name>heme</name>
        <dbReference type="ChEBI" id="CHEBI:30413"/>
    </cofactor>
</comment>
<reference evidence="11 12" key="1">
    <citation type="submission" date="2019-06" db="EMBL/GenBank/DDBJ databases">
        <title>A chromosomal-level reference genome of Carpinus fangiana (Coryloideae, Betulaceae).</title>
        <authorList>
            <person name="Yang X."/>
            <person name="Wang Z."/>
            <person name="Zhang L."/>
            <person name="Hao G."/>
            <person name="Liu J."/>
            <person name="Yang Y."/>
        </authorList>
    </citation>
    <scope>NUCLEOTIDE SEQUENCE [LARGE SCALE GENOMIC DNA]</scope>
    <source>
        <strain evidence="11">Cfa_2016G</strain>
        <tissue evidence="11">Leaf</tissue>
    </source>
</reference>
<dbReference type="GO" id="GO:0020037">
    <property type="term" value="F:heme binding"/>
    <property type="evidence" value="ECO:0007669"/>
    <property type="project" value="InterPro"/>
</dbReference>
<keyword evidence="3" id="KW-0349">Heme</keyword>
<dbReference type="OrthoDB" id="2789670at2759"/>
<comment type="caution">
    <text evidence="11">The sequence shown here is derived from an EMBL/GenBank/DDBJ whole genome shotgun (WGS) entry which is preliminary data.</text>
</comment>
<dbReference type="Gene3D" id="1.10.630.10">
    <property type="entry name" value="Cytochrome P450"/>
    <property type="match status" value="1"/>
</dbReference>
<evidence type="ECO:0000256" key="10">
    <source>
        <dbReference type="ARBA" id="ARBA00023136"/>
    </source>
</evidence>
<evidence type="ECO:0000256" key="2">
    <source>
        <dbReference type="ARBA" id="ARBA00004370"/>
    </source>
</evidence>
<dbReference type="GO" id="GO:0016020">
    <property type="term" value="C:membrane"/>
    <property type="evidence" value="ECO:0007669"/>
    <property type="project" value="UniProtKB-SubCell"/>
</dbReference>
<keyword evidence="7" id="KW-0560">Oxidoreductase</keyword>
<dbReference type="PANTHER" id="PTHR47947:SF26">
    <property type="entry name" value="CYTOCHROME P450"/>
    <property type="match status" value="1"/>
</dbReference>
<evidence type="ECO:0000256" key="5">
    <source>
        <dbReference type="ARBA" id="ARBA00022723"/>
    </source>
</evidence>
<organism evidence="11 12">
    <name type="scientific">Carpinus fangiana</name>
    <dbReference type="NCBI Taxonomy" id="176857"/>
    <lineage>
        <taxon>Eukaryota</taxon>
        <taxon>Viridiplantae</taxon>
        <taxon>Streptophyta</taxon>
        <taxon>Embryophyta</taxon>
        <taxon>Tracheophyta</taxon>
        <taxon>Spermatophyta</taxon>
        <taxon>Magnoliopsida</taxon>
        <taxon>eudicotyledons</taxon>
        <taxon>Gunneridae</taxon>
        <taxon>Pentapetalae</taxon>
        <taxon>rosids</taxon>
        <taxon>fabids</taxon>
        <taxon>Fagales</taxon>
        <taxon>Betulaceae</taxon>
        <taxon>Carpinus</taxon>
    </lineage>
</organism>
<dbReference type="GO" id="GO:0016705">
    <property type="term" value="F:oxidoreductase activity, acting on paired donors, with incorporation or reduction of molecular oxygen"/>
    <property type="evidence" value="ECO:0007669"/>
    <property type="project" value="InterPro"/>
</dbReference>
<accession>A0A5N6L664</accession>
<evidence type="ECO:0000256" key="3">
    <source>
        <dbReference type="ARBA" id="ARBA00022617"/>
    </source>
</evidence>
<keyword evidence="5" id="KW-0479">Metal-binding</keyword>
<keyword evidence="12" id="KW-1185">Reference proteome</keyword>
<dbReference type="InterPro" id="IPR050651">
    <property type="entry name" value="Plant_Cytochrome_P450_Monoox"/>
</dbReference>
<keyword evidence="8" id="KW-0408">Iron</keyword>
<dbReference type="AlphaFoldDB" id="A0A5N6L664"/>
<evidence type="ECO:0000256" key="8">
    <source>
        <dbReference type="ARBA" id="ARBA00023004"/>
    </source>
</evidence>
<keyword evidence="9" id="KW-0503">Monooxygenase</keyword>
<proteinExistence type="predicted"/>
<dbReference type="PANTHER" id="PTHR47947">
    <property type="entry name" value="CYTOCHROME P450 82C3-RELATED"/>
    <property type="match status" value="1"/>
</dbReference>
<dbReference type="Proteomes" id="UP000327013">
    <property type="component" value="Unassembled WGS sequence"/>
</dbReference>
<evidence type="ECO:0000256" key="7">
    <source>
        <dbReference type="ARBA" id="ARBA00023002"/>
    </source>
</evidence>
<dbReference type="SUPFAM" id="SSF48264">
    <property type="entry name" value="Cytochrome P450"/>
    <property type="match status" value="1"/>
</dbReference>
<protein>
    <submittedName>
        <fullName evidence="11">Uncharacterized protein</fullName>
    </submittedName>
</protein>
<evidence type="ECO:0000313" key="11">
    <source>
        <dbReference type="EMBL" id="KAB9584444.1"/>
    </source>
</evidence>
<evidence type="ECO:0000256" key="4">
    <source>
        <dbReference type="ARBA" id="ARBA00022692"/>
    </source>
</evidence>
<keyword evidence="10" id="KW-0472">Membrane</keyword>
<keyword evidence="4" id="KW-0812">Transmembrane</keyword>
<comment type="subcellular location">
    <subcellularLocation>
        <location evidence="2">Membrane</location>
    </subcellularLocation>
</comment>
<keyword evidence="6" id="KW-1133">Transmembrane helix</keyword>
<dbReference type="GO" id="GO:0004497">
    <property type="term" value="F:monooxygenase activity"/>
    <property type="evidence" value="ECO:0007669"/>
    <property type="project" value="UniProtKB-KW"/>
</dbReference>
<evidence type="ECO:0000313" key="12">
    <source>
        <dbReference type="Proteomes" id="UP000327013"/>
    </source>
</evidence>
<dbReference type="EMBL" id="VIBQ01000234">
    <property type="protein sequence ID" value="KAB9584444.1"/>
    <property type="molecule type" value="Genomic_DNA"/>
</dbReference>
<evidence type="ECO:0000256" key="1">
    <source>
        <dbReference type="ARBA" id="ARBA00001971"/>
    </source>
</evidence>
<gene>
    <name evidence="11" type="ORF">FH972_027046</name>
</gene>
<sequence>MPKAQASISAIQGVPFECGGLGEFRQARGSEQFVLALAGVLVLGPEHHQLRHRSARRDRLVPEILRRREHPRRLVFPVQQRLDGPQGQFRQLRPQWQRGGPKLQHLQHRGYGGSGMFSKYAGEVNVPNLWFTSYYDDSNGHDHKFSTYSENANSGDQRFSSYGKNGNGAPNELKNYGRARMSSGRMLKGLFLRANGFTIGPSYGNNGFIWEWNEDERWWRASLELLSNRRLELLSYVRVSEVETTLQELYKLWTKKNESGQILVELKQWFEDMSLNVILRMVAGKRYFSTTVVADEESQRIQKSVRELWCRIPFLTLDGWIWVDMRRA</sequence>
<dbReference type="GO" id="GO:0005506">
    <property type="term" value="F:iron ion binding"/>
    <property type="evidence" value="ECO:0007669"/>
    <property type="project" value="InterPro"/>
</dbReference>
<evidence type="ECO:0000256" key="9">
    <source>
        <dbReference type="ARBA" id="ARBA00023033"/>
    </source>
</evidence>
<dbReference type="InterPro" id="IPR036396">
    <property type="entry name" value="Cyt_P450_sf"/>
</dbReference>
<evidence type="ECO:0000256" key="6">
    <source>
        <dbReference type="ARBA" id="ARBA00022989"/>
    </source>
</evidence>